<name>G4TTY6_SERID</name>
<dbReference type="InParanoid" id="G4TTY6"/>
<reference evidence="2 3" key="1">
    <citation type="journal article" date="2011" name="PLoS Pathog.">
        <title>Endophytic Life Strategies Decoded by Genome and Transcriptome Analyses of the Mutualistic Root Symbiont Piriformospora indica.</title>
        <authorList>
            <person name="Zuccaro A."/>
            <person name="Lahrmann U."/>
            <person name="Guldener U."/>
            <person name="Langen G."/>
            <person name="Pfiffi S."/>
            <person name="Biedenkopf D."/>
            <person name="Wong P."/>
            <person name="Samans B."/>
            <person name="Grimm C."/>
            <person name="Basiewicz M."/>
            <person name="Murat C."/>
            <person name="Martin F."/>
            <person name="Kogel K.H."/>
        </authorList>
    </citation>
    <scope>NUCLEOTIDE SEQUENCE [LARGE SCALE GENOMIC DNA]</scope>
    <source>
        <strain evidence="2 3">DSM 11827</strain>
    </source>
</reference>
<keyword evidence="3" id="KW-1185">Reference proteome</keyword>
<organism evidence="2 3">
    <name type="scientific">Serendipita indica (strain DSM 11827)</name>
    <name type="common">Root endophyte fungus</name>
    <name type="synonym">Piriformospora indica</name>
    <dbReference type="NCBI Taxonomy" id="1109443"/>
    <lineage>
        <taxon>Eukaryota</taxon>
        <taxon>Fungi</taxon>
        <taxon>Dikarya</taxon>
        <taxon>Basidiomycota</taxon>
        <taxon>Agaricomycotina</taxon>
        <taxon>Agaricomycetes</taxon>
        <taxon>Sebacinales</taxon>
        <taxon>Serendipitaceae</taxon>
        <taxon>Serendipita</taxon>
    </lineage>
</organism>
<dbReference type="Proteomes" id="UP000007148">
    <property type="component" value="Unassembled WGS sequence"/>
</dbReference>
<comment type="caution">
    <text evidence="2">The sequence shown here is derived from an EMBL/GenBank/DDBJ whole genome shotgun (WGS) entry which is preliminary data.</text>
</comment>
<feature type="compositionally biased region" description="Basic residues" evidence="1">
    <location>
        <begin position="170"/>
        <end position="184"/>
    </location>
</feature>
<feature type="compositionally biased region" description="Low complexity" evidence="1">
    <location>
        <begin position="54"/>
        <end position="72"/>
    </location>
</feature>
<proteinExistence type="predicted"/>
<dbReference type="AlphaFoldDB" id="G4TTY6"/>
<dbReference type="EMBL" id="CAFZ01000354">
    <property type="protein sequence ID" value="CCA74779.1"/>
    <property type="molecule type" value="Genomic_DNA"/>
</dbReference>
<evidence type="ECO:0000313" key="2">
    <source>
        <dbReference type="EMBL" id="CCA74779.1"/>
    </source>
</evidence>
<evidence type="ECO:0000313" key="3">
    <source>
        <dbReference type="Proteomes" id="UP000007148"/>
    </source>
</evidence>
<protein>
    <submittedName>
        <fullName evidence="2">Uncharacterized protein</fullName>
    </submittedName>
</protein>
<evidence type="ECO:0000256" key="1">
    <source>
        <dbReference type="SAM" id="MobiDB-lite"/>
    </source>
</evidence>
<accession>G4TTY6</accession>
<gene>
    <name evidence="2" type="ORF">PIIN_08748</name>
</gene>
<feature type="region of interest" description="Disordered" evidence="1">
    <location>
        <begin position="339"/>
        <end position="381"/>
    </location>
</feature>
<dbReference type="HOGENOM" id="CLU_725855_0_0_1"/>
<feature type="region of interest" description="Disordered" evidence="1">
    <location>
        <begin position="22"/>
        <end position="185"/>
    </location>
</feature>
<sequence length="381" mass="41780">MPRQKSIAYRLAPKFATVLLDSAGWTTRRKPSAQPLDKSRQASPTDASAKPGWSYGSGSRSSLGSRSASRLSVVEGGTYDSDHHTVPPSTDDEGRLSRYRSVGGGGASTSSLVASDTDNENDKRKGKRRQRPVDEGRFGEEEEDDSPGLVVLSLSDDEVQGAPVRSVGHPPRKRHATGKQKARPSRFVPQIDIGPSETLLPVGLVPKKRPRYLARTHYANKVSETKHIENPLAMDSQGYVDPIEAYKRLLQPPNLHVQRFDGLFVPLSDKAVVEVTNGIVQNVTCCIRRCVPTVGRPVWGQLGSPCGTVVRTWDSYRRHVICVHLGCGRPGKKETLQQSIQARLSAAQPSARRKRKRVDSDEDSSVDSGYEPLGAEEEEED</sequence>